<dbReference type="InterPro" id="IPR029057">
    <property type="entry name" value="PRTase-like"/>
</dbReference>
<dbReference type="PANTHER" id="PTHR43864:SF2">
    <property type="entry name" value="PUR OPERON REPRESSOR"/>
    <property type="match status" value="1"/>
</dbReference>
<comment type="subunit">
    <text evidence="1">Homodimer.</text>
</comment>
<accession>A0A2A5RIA8</accession>
<keyword evidence="2" id="KW-0805">Transcription regulation</keyword>
<comment type="similarity">
    <text evidence="5">Belongs to the purine/pyrimidine phosphoribosyltransferase family. PurR subfamily.</text>
</comment>
<reference evidence="8 9" key="1">
    <citation type="submission" date="2014-12" db="EMBL/GenBank/DDBJ databases">
        <title>Draft genome sequences of 10 type strains of Lactococcus.</title>
        <authorList>
            <person name="Sun Z."/>
            <person name="Zhong Z."/>
            <person name="Liu W."/>
            <person name="Zhang W."/>
            <person name="Zhang H."/>
        </authorList>
    </citation>
    <scope>NUCLEOTIDE SEQUENCE [LARGE SCALE GENOMIC DNA]</scope>
    <source>
        <strain evidence="8 9">JCM 16395</strain>
    </source>
</reference>
<dbReference type="Gene3D" id="3.40.50.2020">
    <property type="match status" value="1"/>
</dbReference>
<dbReference type="RefSeq" id="WP_096819135.1">
    <property type="nucleotide sequence ID" value="NZ_JXJU01000021.1"/>
</dbReference>
<keyword evidence="4" id="KW-0804">Transcription</keyword>
<dbReference type="Pfam" id="PF00156">
    <property type="entry name" value="Pribosyltran"/>
    <property type="match status" value="1"/>
</dbReference>
<dbReference type="EMBL" id="JXJU01000021">
    <property type="protein sequence ID" value="PCR98809.1"/>
    <property type="molecule type" value="Genomic_DNA"/>
</dbReference>
<comment type="caution">
    <text evidence="8">The sequence shown here is derived from an EMBL/GenBank/DDBJ whole genome shotgun (WGS) entry which is preliminary data.</text>
</comment>
<evidence type="ECO:0000256" key="1">
    <source>
        <dbReference type="ARBA" id="ARBA00011738"/>
    </source>
</evidence>
<dbReference type="InterPro" id="IPR050118">
    <property type="entry name" value="Pur/Pyrimidine_PRTase"/>
</dbReference>
<evidence type="ECO:0000313" key="9">
    <source>
        <dbReference type="Proteomes" id="UP000218181"/>
    </source>
</evidence>
<evidence type="ECO:0000256" key="3">
    <source>
        <dbReference type="ARBA" id="ARBA00023125"/>
    </source>
</evidence>
<dbReference type="InterPro" id="IPR036390">
    <property type="entry name" value="WH_DNA-bd_sf"/>
</dbReference>
<dbReference type="SUPFAM" id="SSF46785">
    <property type="entry name" value="Winged helix' DNA-binding domain"/>
    <property type="match status" value="1"/>
</dbReference>
<evidence type="ECO:0000256" key="2">
    <source>
        <dbReference type="ARBA" id="ARBA00023015"/>
    </source>
</evidence>
<dbReference type="GO" id="GO:0045892">
    <property type="term" value="P:negative regulation of DNA-templated transcription"/>
    <property type="evidence" value="ECO:0007669"/>
    <property type="project" value="InterPro"/>
</dbReference>
<dbReference type="PANTHER" id="PTHR43864">
    <property type="entry name" value="HYPOXANTHINE/GUANINE PHOSPHORIBOSYLTRANSFERASE"/>
    <property type="match status" value="1"/>
</dbReference>
<dbReference type="OrthoDB" id="4213751at2"/>
<sequence>MKRNERLVDFTNYLINHPNKMLNLNKLSKRYEVAKSSISEDLVFIKHVFEDQGVGIVETFPGSLGGVRFTPYITDKMSQEMSEQLAKLLSEENRILPGGYIYLSDILGTPSNLKKIGQIIAHEYKDKQIDVIMTIATKGIPIAQSVAEILDVPFVIVRRDQKVTEGATLNVNYMSGSSSRVENMTLSKRSLSIGQSVLIVDDFMKGAGTINGMKSLVYEFDCFLAGVAVFLEGPFKGDRLVKEYKSILRVDSIDIANRSIDVKLGNIFENQPKD</sequence>
<evidence type="ECO:0000256" key="5">
    <source>
        <dbReference type="ARBA" id="ARBA00049656"/>
    </source>
</evidence>
<dbReference type="Proteomes" id="UP000218181">
    <property type="component" value="Unassembled WGS sequence"/>
</dbReference>
<dbReference type="NCBIfam" id="TIGR01743">
    <property type="entry name" value="purR_Bsub"/>
    <property type="match status" value="1"/>
</dbReference>
<dbReference type="InterPro" id="IPR000836">
    <property type="entry name" value="PRTase_dom"/>
</dbReference>
<gene>
    <name evidence="8" type="ORF">RT41_GL000888</name>
</gene>
<keyword evidence="3" id="KW-0238">DNA-binding</keyword>
<dbReference type="InterPro" id="IPR015265">
    <property type="entry name" value="PuR_N"/>
</dbReference>
<dbReference type="InterPro" id="IPR036388">
    <property type="entry name" value="WH-like_DNA-bd_sf"/>
</dbReference>
<evidence type="ECO:0000256" key="4">
    <source>
        <dbReference type="ARBA" id="ARBA00023163"/>
    </source>
</evidence>
<feature type="domain" description="Phosphoribosyltransferase" evidence="6">
    <location>
        <begin position="106"/>
        <end position="255"/>
    </location>
</feature>
<dbReference type="GO" id="GO:0003677">
    <property type="term" value="F:DNA binding"/>
    <property type="evidence" value="ECO:0007669"/>
    <property type="project" value="UniProtKB-KW"/>
</dbReference>
<dbReference type="Gene3D" id="1.10.10.10">
    <property type="entry name" value="Winged helix-like DNA-binding domain superfamily/Winged helix DNA-binding domain"/>
    <property type="match status" value="1"/>
</dbReference>
<name>A0A2A5RIA8_9LACT</name>
<dbReference type="STRING" id="1291764.GCA_001311235_03181"/>
<keyword evidence="9" id="KW-1185">Reference proteome</keyword>
<evidence type="ECO:0000313" key="8">
    <source>
        <dbReference type="EMBL" id="PCR98809.1"/>
    </source>
</evidence>
<dbReference type="Pfam" id="PF09182">
    <property type="entry name" value="PuR_N"/>
    <property type="match status" value="1"/>
</dbReference>
<dbReference type="GO" id="GO:0045982">
    <property type="term" value="P:negative regulation of purine nucleobase metabolic process"/>
    <property type="evidence" value="ECO:0007669"/>
    <property type="project" value="InterPro"/>
</dbReference>
<protein>
    <submittedName>
        <fullName evidence="8">Pur operon repressor</fullName>
    </submittedName>
</protein>
<proteinExistence type="inferred from homology"/>
<evidence type="ECO:0000259" key="6">
    <source>
        <dbReference type="Pfam" id="PF00156"/>
    </source>
</evidence>
<organism evidence="8 9">
    <name type="scientific">Lactococcus fujiensis JCM 16395</name>
    <dbReference type="NCBI Taxonomy" id="1291764"/>
    <lineage>
        <taxon>Bacteria</taxon>
        <taxon>Bacillati</taxon>
        <taxon>Bacillota</taxon>
        <taxon>Bacilli</taxon>
        <taxon>Lactobacillales</taxon>
        <taxon>Streptococcaceae</taxon>
        <taxon>Lactococcus</taxon>
    </lineage>
</organism>
<dbReference type="CDD" id="cd06223">
    <property type="entry name" value="PRTases_typeI"/>
    <property type="match status" value="1"/>
</dbReference>
<dbReference type="AlphaFoldDB" id="A0A2A5RIA8"/>
<evidence type="ECO:0000259" key="7">
    <source>
        <dbReference type="Pfam" id="PF09182"/>
    </source>
</evidence>
<dbReference type="InterPro" id="IPR010078">
    <property type="entry name" value="PurR_Bsub"/>
</dbReference>
<feature type="domain" description="Bacterial purine repressor N-terminal" evidence="7">
    <location>
        <begin position="2"/>
        <end position="71"/>
    </location>
</feature>
<dbReference type="SUPFAM" id="SSF53271">
    <property type="entry name" value="PRTase-like"/>
    <property type="match status" value="1"/>
</dbReference>